<keyword evidence="1" id="KW-1133">Transmembrane helix</keyword>
<keyword evidence="1" id="KW-0472">Membrane</keyword>
<dbReference type="EMBL" id="LAZR01017253">
    <property type="protein sequence ID" value="KKM01191.1"/>
    <property type="molecule type" value="Genomic_DNA"/>
</dbReference>
<organism evidence="2">
    <name type="scientific">marine sediment metagenome</name>
    <dbReference type="NCBI Taxonomy" id="412755"/>
    <lineage>
        <taxon>unclassified sequences</taxon>
        <taxon>metagenomes</taxon>
        <taxon>ecological metagenomes</taxon>
    </lineage>
</organism>
<accession>A0A0F9J5K6</accession>
<gene>
    <name evidence="2" type="ORF">LCGC14_1796900</name>
</gene>
<reference evidence="2" key="1">
    <citation type="journal article" date="2015" name="Nature">
        <title>Complex archaea that bridge the gap between prokaryotes and eukaryotes.</title>
        <authorList>
            <person name="Spang A."/>
            <person name="Saw J.H."/>
            <person name="Jorgensen S.L."/>
            <person name="Zaremba-Niedzwiedzka K."/>
            <person name="Martijn J."/>
            <person name="Lind A.E."/>
            <person name="van Eijk R."/>
            <person name="Schleper C."/>
            <person name="Guy L."/>
            <person name="Ettema T.J."/>
        </authorList>
    </citation>
    <scope>NUCLEOTIDE SEQUENCE</scope>
</reference>
<proteinExistence type="predicted"/>
<name>A0A0F9J5K6_9ZZZZ</name>
<comment type="caution">
    <text evidence="2">The sequence shown here is derived from an EMBL/GenBank/DDBJ whole genome shotgun (WGS) entry which is preliminary data.</text>
</comment>
<keyword evidence="1" id="KW-0812">Transmembrane</keyword>
<evidence type="ECO:0000256" key="1">
    <source>
        <dbReference type="SAM" id="Phobius"/>
    </source>
</evidence>
<sequence>MDPTTLKLIVGLVFQIFVIAVIIKVGLAKLQVKVEGMTADFKRIENKIDIINGRVDRHDTAIAVHEEKLDRLMTV</sequence>
<evidence type="ECO:0000313" key="2">
    <source>
        <dbReference type="EMBL" id="KKM01191.1"/>
    </source>
</evidence>
<protein>
    <submittedName>
        <fullName evidence="2">Uncharacterized protein</fullName>
    </submittedName>
</protein>
<dbReference type="AlphaFoldDB" id="A0A0F9J5K6"/>
<feature type="transmembrane region" description="Helical" evidence="1">
    <location>
        <begin position="6"/>
        <end position="27"/>
    </location>
</feature>